<dbReference type="SMART" id="SM00131">
    <property type="entry name" value="KU"/>
    <property type="match status" value="1"/>
</dbReference>
<proteinExistence type="predicted"/>
<evidence type="ECO:0000313" key="3">
    <source>
        <dbReference type="EMBL" id="CAH2217492.1"/>
    </source>
</evidence>
<accession>A0A8S4QWD8</accession>
<gene>
    <name evidence="3" type="primary">jg7767</name>
    <name evidence="3" type="ORF">PAEG_LOCUS5381</name>
</gene>
<organism evidence="3 4">
    <name type="scientific">Pararge aegeria aegeria</name>
    <dbReference type="NCBI Taxonomy" id="348720"/>
    <lineage>
        <taxon>Eukaryota</taxon>
        <taxon>Metazoa</taxon>
        <taxon>Ecdysozoa</taxon>
        <taxon>Arthropoda</taxon>
        <taxon>Hexapoda</taxon>
        <taxon>Insecta</taxon>
        <taxon>Pterygota</taxon>
        <taxon>Neoptera</taxon>
        <taxon>Endopterygota</taxon>
        <taxon>Lepidoptera</taxon>
        <taxon>Glossata</taxon>
        <taxon>Ditrysia</taxon>
        <taxon>Papilionoidea</taxon>
        <taxon>Nymphalidae</taxon>
        <taxon>Satyrinae</taxon>
        <taxon>Satyrini</taxon>
        <taxon>Parargina</taxon>
        <taxon>Pararge</taxon>
    </lineage>
</organism>
<dbReference type="OrthoDB" id="7460392at2759"/>
<dbReference type="SUPFAM" id="SSF57362">
    <property type="entry name" value="BPTI-like"/>
    <property type="match status" value="1"/>
</dbReference>
<name>A0A8S4QWD8_9NEOP</name>
<dbReference type="EMBL" id="CAKXAJ010018159">
    <property type="protein sequence ID" value="CAH2217492.1"/>
    <property type="molecule type" value="Genomic_DNA"/>
</dbReference>
<comment type="caution">
    <text evidence="3">The sequence shown here is derived from an EMBL/GenBank/DDBJ whole genome shotgun (WGS) entry which is preliminary data.</text>
</comment>
<dbReference type="GO" id="GO:0004867">
    <property type="term" value="F:serine-type endopeptidase inhibitor activity"/>
    <property type="evidence" value="ECO:0007669"/>
    <property type="project" value="InterPro"/>
</dbReference>
<dbReference type="InterPro" id="IPR036880">
    <property type="entry name" value="Kunitz_BPTI_sf"/>
</dbReference>
<dbReference type="Pfam" id="PF00014">
    <property type="entry name" value="Kunitz_BPTI"/>
    <property type="match status" value="1"/>
</dbReference>
<reference evidence="3" key="1">
    <citation type="submission" date="2022-03" db="EMBL/GenBank/DDBJ databases">
        <authorList>
            <person name="Lindestad O."/>
        </authorList>
    </citation>
    <scope>NUCLEOTIDE SEQUENCE</scope>
</reference>
<dbReference type="Proteomes" id="UP000838756">
    <property type="component" value="Unassembled WGS sequence"/>
</dbReference>
<feature type="region of interest" description="Disordered" evidence="1">
    <location>
        <begin position="132"/>
        <end position="155"/>
    </location>
</feature>
<evidence type="ECO:0000313" key="4">
    <source>
        <dbReference type="Proteomes" id="UP000838756"/>
    </source>
</evidence>
<dbReference type="InterPro" id="IPR002223">
    <property type="entry name" value="Kunitz_BPTI"/>
</dbReference>
<keyword evidence="4" id="KW-1185">Reference proteome</keyword>
<evidence type="ECO:0000256" key="1">
    <source>
        <dbReference type="SAM" id="MobiDB-lite"/>
    </source>
</evidence>
<protein>
    <submittedName>
        <fullName evidence="3">Jg7767 protein</fullName>
    </submittedName>
</protein>
<evidence type="ECO:0000259" key="2">
    <source>
        <dbReference type="SMART" id="SM00131"/>
    </source>
</evidence>
<feature type="domain" description="BPTI/Kunitz inhibitor" evidence="2">
    <location>
        <begin position="22"/>
        <end position="76"/>
    </location>
</feature>
<dbReference type="Gene3D" id="4.10.410.10">
    <property type="entry name" value="Pancreatic trypsin inhibitor Kunitz domain"/>
    <property type="match status" value="1"/>
</dbReference>
<sequence>MFIFMNIFANRLRTANRTVPPEACFATFRWEDCGGPPRQVLYYWKPGSRCEVGIWRGCLPNLNMFHDEYECVSTCIFSVRAQPPDYHAILEKEEIESQTEVLTEGNTTVSDSSNTADAVKTNATMKTPVNETVLETDNATDTTEGNAAATNSTTK</sequence>
<dbReference type="AlphaFoldDB" id="A0A8S4QWD8"/>